<evidence type="ECO:0000259" key="11">
    <source>
        <dbReference type="PROSITE" id="PS51194"/>
    </source>
</evidence>
<feature type="domain" description="Helicase ATP-binding" evidence="10">
    <location>
        <begin position="35"/>
        <end position="216"/>
    </location>
</feature>
<keyword evidence="13" id="KW-1185">Reference proteome</keyword>
<protein>
    <submittedName>
        <fullName evidence="12">DNA ligase-associated DEXH box helicase</fullName>
    </submittedName>
</protein>
<dbReference type="RefSeq" id="WP_101536045.1">
    <property type="nucleotide sequence ID" value="NZ_PKUQ01000055.1"/>
</dbReference>
<dbReference type="InterPro" id="IPR013701">
    <property type="entry name" value="Lhr-like_DEAD/DEAH_assoc"/>
</dbReference>
<evidence type="ECO:0000256" key="1">
    <source>
        <dbReference type="ARBA" id="ARBA00022741"/>
    </source>
</evidence>
<keyword evidence="1" id="KW-0547">Nucleotide-binding</keyword>
<dbReference type="InterPro" id="IPR011545">
    <property type="entry name" value="DEAD/DEAH_box_helicase_dom"/>
</dbReference>
<evidence type="ECO:0000256" key="5">
    <source>
        <dbReference type="ARBA" id="ARBA00022840"/>
    </source>
</evidence>
<keyword evidence="5" id="KW-0067">ATP-binding</keyword>
<dbReference type="EMBL" id="PKUQ01000055">
    <property type="protein sequence ID" value="PLW75146.1"/>
    <property type="molecule type" value="Genomic_DNA"/>
</dbReference>
<dbReference type="Pfam" id="PF19306">
    <property type="entry name" value="WHD_Lhr"/>
    <property type="match status" value="1"/>
</dbReference>
<dbReference type="InterPro" id="IPR027417">
    <property type="entry name" value="P-loop_NTPase"/>
</dbReference>
<dbReference type="Pfam" id="PF08494">
    <property type="entry name" value="DEAD_assoc"/>
    <property type="match status" value="1"/>
</dbReference>
<feature type="domain" description="Helicase C-terminal" evidence="11">
    <location>
        <begin position="252"/>
        <end position="401"/>
    </location>
</feature>
<dbReference type="GO" id="GO:0004386">
    <property type="term" value="F:helicase activity"/>
    <property type="evidence" value="ECO:0007669"/>
    <property type="project" value="UniProtKB-KW"/>
</dbReference>
<accession>A0A2N5XKU8</accession>
<keyword evidence="8" id="KW-0413">Isomerase</keyword>
<dbReference type="SMART" id="SM00487">
    <property type="entry name" value="DEXDc"/>
    <property type="match status" value="1"/>
</dbReference>
<dbReference type="InterPro" id="IPR001650">
    <property type="entry name" value="Helicase_C-like"/>
</dbReference>
<keyword evidence="3" id="KW-0378">Hydrolase</keyword>
<dbReference type="Pfam" id="PF00270">
    <property type="entry name" value="DEAD"/>
    <property type="match status" value="1"/>
</dbReference>
<dbReference type="PROSITE" id="PS51194">
    <property type="entry name" value="HELICASE_CTER"/>
    <property type="match status" value="1"/>
</dbReference>
<dbReference type="GO" id="GO:0006281">
    <property type="term" value="P:DNA repair"/>
    <property type="evidence" value="ECO:0007669"/>
    <property type="project" value="UniProtKB-KW"/>
</dbReference>
<dbReference type="NCBIfam" id="TIGR04121">
    <property type="entry name" value="DEXH_lig_assoc"/>
    <property type="match status" value="1"/>
</dbReference>
<keyword evidence="12" id="KW-0436">Ligase</keyword>
<sequence>MHYAMPNSAADLPPVFANWLKARRWRLRPHQAAMLSAGQLSLPTLLIAPTGAGKTLSGFLPTLVNLTDEQGAWQDRLHTLYISPLKALAVDIARNLEDPIAEMGLSVSVETRTGDTSAHKRQRQKRKPPNILLTTPEQLALLLASREAETLFASLKTIIFDELHALVTSKRGELLSLGLARLRKLAPNLRPVGLSATVSNPLELAHWLVPHAGGKAQQEPQILRLEGGTTPDISVLDSSERIPWSGHSARYALPDLYDAIKDHKTSLLFVNTRSQAEHLFRALWTINDDTLAIALHHGSLDANQRRKVEAAMAKGSLRAVVCTSTLDLGIDWGDVDMVIHIGAPKGASRLAQRIGRSNHRLDEPSKALLVPSNCFEVLECRAALDANYLGDQDTPAVRKGGLDVLAQHILGRACAGPFEAMAFFDEITAAYPYRNLEWEMFEQAMDFVATGGYAMRAYEQFAKLKRTKDNESGKILWRLSHPKRAQQYRLNIGTIVEEPMVKIRLTSWKGGSGEPRRLGRGGRVLGEVEEMFIEGLAPGDSFLFAGQVLRFETLLENNALVTRTHHKEPKVPAYYGGKFPLSTYLASRVRAMLADPESWSRLPVQVQNWLVAQQQRSLIPAADQMLVETFPRAGKFYLTLYAFEGRLALQTLGMLLTRRLERAGAQPLGFVATDYALMIWGLKDLARLELDLGWSFDHLFDEDMLGDDLDAWLAESAMLKRSFRNCALISGMIERRHPGKEKSGRQITMSSDLIYNVLREHEPDHLLLKATWEDASAGLLDIGRLSDMLARTKGRIVHAALKEPSPLAIPVLLEIGKEPIYGEAEDQILLEAAQNLGL</sequence>
<dbReference type="SMART" id="SM00490">
    <property type="entry name" value="HELICc"/>
    <property type="match status" value="1"/>
</dbReference>
<dbReference type="PIRSF" id="PIRSF037307">
    <property type="entry name" value="Lhr-like_helic_prd"/>
    <property type="match status" value="1"/>
</dbReference>
<evidence type="ECO:0000259" key="10">
    <source>
        <dbReference type="PROSITE" id="PS51192"/>
    </source>
</evidence>
<evidence type="ECO:0000256" key="4">
    <source>
        <dbReference type="ARBA" id="ARBA00022806"/>
    </source>
</evidence>
<evidence type="ECO:0000256" key="7">
    <source>
        <dbReference type="ARBA" id="ARBA00023204"/>
    </source>
</evidence>
<name>A0A2N5XKU8_9HYPH</name>
<dbReference type="GO" id="GO:0016874">
    <property type="term" value="F:ligase activity"/>
    <property type="evidence" value="ECO:0007669"/>
    <property type="project" value="UniProtKB-KW"/>
</dbReference>
<evidence type="ECO:0000256" key="9">
    <source>
        <dbReference type="ARBA" id="ARBA00093467"/>
    </source>
</evidence>
<proteinExistence type="inferred from homology"/>
<gene>
    <name evidence="12" type="ORF">C0081_21390</name>
</gene>
<dbReference type="InterPro" id="IPR014001">
    <property type="entry name" value="Helicase_ATP-bd"/>
</dbReference>
<dbReference type="InterPro" id="IPR045628">
    <property type="entry name" value="Lhr_WH_dom"/>
</dbReference>
<dbReference type="GO" id="GO:0003677">
    <property type="term" value="F:DNA binding"/>
    <property type="evidence" value="ECO:0007669"/>
    <property type="project" value="UniProtKB-KW"/>
</dbReference>
<keyword evidence="7" id="KW-0234">DNA repair</keyword>
<dbReference type="PANTHER" id="PTHR47962:SF3">
    <property type="entry name" value="LARGE ATP-DEPENDENT HELICASE-RELATED PROTEIN"/>
    <property type="match status" value="1"/>
</dbReference>
<keyword evidence="6" id="KW-0238">DNA-binding</keyword>
<evidence type="ECO:0000313" key="13">
    <source>
        <dbReference type="Proteomes" id="UP000234881"/>
    </source>
</evidence>
<dbReference type="PROSITE" id="PS51192">
    <property type="entry name" value="HELICASE_ATP_BIND_1"/>
    <property type="match status" value="1"/>
</dbReference>
<dbReference type="InterPro" id="IPR052511">
    <property type="entry name" value="ATP-dep_Helicase"/>
</dbReference>
<keyword evidence="4" id="KW-0347">Helicase</keyword>
<evidence type="ECO:0000256" key="3">
    <source>
        <dbReference type="ARBA" id="ARBA00022801"/>
    </source>
</evidence>
<evidence type="ECO:0000256" key="2">
    <source>
        <dbReference type="ARBA" id="ARBA00022763"/>
    </source>
</evidence>
<dbReference type="OrthoDB" id="9815222at2"/>
<dbReference type="SUPFAM" id="SSF52540">
    <property type="entry name" value="P-loop containing nucleoside triphosphate hydrolases"/>
    <property type="match status" value="1"/>
</dbReference>
<evidence type="ECO:0000313" key="12">
    <source>
        <dbReference type="EMBL" id="PLW75146.1"/>
    </source>
</evidence>
<dbReference type="Pfam" id="PF00271">
    <property type="entry name" value="Helicase_C"/>
    <property type="match status" value="1"/>
</dbReference>
<dbReference type="GO" id="GO:0005524">
    <property type="term" value="F:ATP binding"/>
    <property type="evidence" value="ECO:0007669"/>
    <property type="project" value="UniProtKB-KW"/>
</dbReference>
<dbReference type="PANTHER" id="PTHR47962">
    <property type="entry name" value="ATP-DEPENDENT HELICASE LHR-RELATED-RELATED"/>
    <property type="match status" value="1"/>
</dbReference>
<evidence type="ECO:0000256" key="8">
    <source>
        <dbReference type="ARBA" id="ARBA00023235"/>
    </source>
</evidence>
<dbReference type="InterPro" id="IPR017170">
    <property type="entry name" value="Lhr-like"/>
</dbReference>
<dbReference type="Gene3D" id="3.40.50.300">
    <property type="entry name" value="P-loop containing nucleotide triphosphate hydrolases"/>
    <property type="match status" value="2"/>
</dbReference>
<dbReference type="AlphaFoldDB" id="A0A2N5XKU8"/>
<dbReference type="CDD" id="cd18796">
    <property type="entry name" value="SF2_C_LHR"/>
    <property type="match status" value="1"/>
</dbReference>
<dbReference type="Proteomes" id="UP000234881">
    <property type="component" value="Unassembled WGS sequence"/>
</dbReference>
<evidence type="ECO:0000256" key="6">
    <source>
        <dbReference type="ARBA" id="ARBA00023125"/>
    </source>
</evidence>
<comment type="caution">
    <text evidence="12">The sequence shown here is derived from an EMBL/GenBank/DDBJ whole genome shotgun (WGS) entry which is preliminary data.</text>
</comment>
<comment type="similarity">
    <text evidence="9">Belongs to the Lhr helicase family. Lhr-Core subfamily.</text>
</comment>
<dbReference type="InterPro" id="IPR026362">
    <property type="entry name" value="DEXH_lig_assoc"/>
</dbReference>
<reference evidence="12 13" key="1">
    <citation type="submission" date="2018-01" db="EMBL/GenBank/DDBJ databases">
        <title>The draft genome sequence of Cohaesibacter sp. H1304.</title>
        <authorList>
            <person name="Wang N.-N."/>
            <person name="Du Z.-J."/>
        </authorList>
    </citation>
    <scope>NUCLEOTIDE SEQUENCE [LARGE SCALE GENOMIC DNA]</scope>
    <source>
        <strain evidence="12 13">H1304</strain>
    </source>
</reference>
<keyword evidence="2" id="KW-0227">DNA damage</keyword>
<dbReference type="GO" id="GO:0016887">
    <property type="term" value="F:ATP hydrolysis activity"/>
    <property type="evidence" value="ECO:0007669"/>
    <property type="project" value="TreeGrafter"/>
</dbReference>
<organism evidence="12 13">
    <name type="scientific">Cohaesibacter celericrescens</name>
    <dbReference type="NCBI Taxonomy" id="2067669"/>
    <lineage>
        <taxon>Bacteria</taxon>
        <taxon>Pseudomonadati</taxon>
        <taxon>Pseudomonadota</taxon>
        <taxon>Alphaproteobacteria</taxon>
        <taxon>Hyphomicrobiales</taxon>
        <taxon>Cohaesibacteraceae</taxon>
    </lineage>
</organism>